<dbReference type="PANTHER" id="PTHR35894">
    <property type="entry name" value="GENERAL SECRETION PATHWAY PROTEIN A-RELATED"/>
    <property type="match status" value="1"/>
</dbReference>
<dbReference type="InterPro" id="IPR000792">
    <property type="entry name" value="Tscrpt_reg_LuxR_C"/>
</dbReference>
<dbReference type="SUPFAM" id="SSF52540">
    <property type="entry name" value="P-loop containing nucleoside triphosphate hydrolases"/>
    <property type="match status" value="1"/>
</dbReference>
<evidence type="ECO:0000256" key="1">
    <source>
        <dbReference type="SAM" id="MobiDB-lite"/>
    </source>
</evidence>
<dbReference type="Proteomes" id="UP000597989">
    <property type="component" value="Unassembled WGS sequence"/>
</dbReference>
<reference evidence="3" key="1">
    <citation type="journal article" date="2014" name="Int. J. Syst. Evol. Microbiol.">
        <title>Complete genome of a new Firmicutes species belonging to the dominant human colonic microbiota ('Ruminococcus bicirculans') reveals two chromosomes and a selective capacity to utilize plant glucans.</title>
        <authorList>
            <consortium name="NISC Comparative Sequencing Program"/>
            <person name="Wegmann U."/>
            <person name="Louis P."/>
            <person name="Goesmann A."/>
            <person name="Henrissat B."/>
            <person name="Duncan S.H."/>
            <person name="Flint H.J."/>
        </authorList>
    </citation>
    <scope>NUCLEOTIDE SEQUENCE</scope>
    <source>
        <strain evidence="3">JCM 10664</strain>
    </source>
</reference>
<dbReference type="Proteomes" id="UP001500220">
    <property type="component" value="Unassembled WGS sequence"/>
</dbReference>
<dbReference type="CDD" id="cd06170">
    <property type="entry name" value="LuxR_C_like"/>
    <property type="match status" value="1"/>
</dbReference>
<dbReference type="RefSeq" id="WP_188990983.1">
    <property type="nucleotide sequence ID" value="NZ_BAAAHC010000001.1"/>
</dbReference>
<dbReference type="SUPFAM" id="SSF46894">
    <property type="entry name" value="C-terminal effector domain of the bipartite response regulators"/>
    <property type="match status" value="1"/>
</dbReference>
<dbReference type="InterPro" id="IPR052026">
    <property type="entry name" value="ExeA_AAA_ATPase_DNA-bind"/>
</dbReference>
<keyword evidence="6" id="KW-1185">Reference proteome</keyword>
<reference evidence="3" key="5">
    <citation type="submission" date="2023-12" db="EMBL/GenBank/DDBJ databases">
        <authorList>
            <person name="Sun Q."/>
            <person name="Inoue M."/>
        </authorList>
    </citation>
    <scope>NUCLEOTIDE SEQUENCE</scope>
    <source>
        <strain evidence="3">JCM 10664</strain>
    </source>
</reference>
<dbReference type="SMART" id="SM00421">
    <property type="entry name" value="HTH_LUXR"/>
    <property type="match status" value="1"/>
</dbReference>
<dbReference type="PROSITE" id="PS50043">
    <property type="entry name" value="HTH_LUXR_2"/>
    <property type="match status" value="1"/>
</dbReference>
<organism evidence="4 5">
    <name type="scientific">Saccharopolyspora thermophila</name>
    <dbReference type="NCBI Taxonomy" id="89367"/>
    <lineage>
        <taxon>Bacteria</taxon>
        <taxon>Bacillati</taxon>
        <taxon>Actinomycetota</taxon>
        <taxon>Actinomycetes</taxon>
        <taxon>Pseudonocardiales</taxon>
        <taxon>Pseudonocardiaceae</taxon>
        <taxon>Saccharopolyspora</taxon>
    </lineage>
</organism>
<evidence type="ECO:0000313" key="4">
    <source>
        <dbReference type="EMBL" id="GGJ03091.1"/>
    </source>
</evidence>
<evidence type="ECO:0000313" key="3">
    <source>
        <dbReference type="EMBL" id="GAA0504166.1"/>
    </source>
</evidence>
<dbReference type="InterPro" id="IPR016032">
    <property type="entry name" value="Sig_transdc_resp-reg_C-effctor"/>
</dbReference>
<feature type="domain" description="HTH luxR-type" evidence="2">
    <location>
        <begin position="832"/>
        <end position="897"/>
    </location>
</feature>
<dbReference type="PANTHER" id="PTHR35894:SF1">
    <property type="entry name" value="PHOSPHORIBULOKINASE _ URIDINE KINASE FAMILY"/>
    <property type="match status" value="1"/>
</dbReference>
<dbReference type="GO" id="GO:0006355">
    <property type="term" value="P:regulation of DNA-templated transcription"/>
    <property type="evidence" value="ECO:0007669"/>
    <property type="project" value="InterPro"/>
</dbReference>
<protein>
    <recommendedName>
        <fullName evidence="2">HTH luxR-type domain-containing protein</fullName>
    </recommendedName>
</protein>
<dbReference type="InterPro" id="IPR036388">
    <property type="entry name" value="WH-like_DNA-bd_sf"/>
</dbReference>
<proteinExistence type="predicted"/>
<gene>
    <name evidence="3" type="ORF">GCM10009545_02400</name>
    <name evidence="4" type="ORF">GCM10011581_45270</name>
</gene>
<accession>A0A917KAB7</accession>
<dbReference type="InterPro" id="IPR049945">
    <property type="entry name" value="AAA_22"/>
</dbReference>
<dbReference type="EMBL" id="BMMT01000021">
    <property type="protein sequence ID" value="GGJ03091.1"/>
    <property type="molecule type" value="Genomic_DNA"/>
</dbReference>
<dbReference type="InterPro" id="IPR027417">
    <property type="entry name" value="P-loop_NTPase"/>
</dbReference>
<dbReference type="Pfam" id="PF00196">
    <property type="entry name" value="GerE"/>
    <property type="match status" value="1"/>
</dbReference>
<reference evidence="6" key="3">
    <citation type="journal article" date="2019" name="Int. J. Syst. Evol. Microbiol.">
        <title>The Global Catalogue of Microorganisms (GCM) 10K type strain sequencing project: providing services to taxonomists for standard genome sequencing and annotation.</title>
        <authorList>
            <consortium name="The Broad Institute Genomics Platform"/>
            <consortium name="The Broad Institute Genome Sequencing Center for Infectious Disease"/>
            <person name="Wu L."/>
            <person name="Ma J."/>
        </authorList>
    </citation>
    <scope>NUCLEOTIDE SEQUENCE [LARGE SCALE GENOMIC DNA]</scope>
    <source>
        <strain evidence="6">JCM 10664</strain>
    </source>
</reference>
<dbReference type="GO" id="GO:0016887">
    <property type="term" value="F:ATP hydrolysis activity"/>
    <property type="evidence" value="ECO:0007669"/>
    <property type="project" value="InterPro"/>
</dbReference>
<sequence length="902" mass="96159">MAPALPTIPAPRANTADVPGARNQVHGRDDVLARLLDVCRPSSGVRLAVVTGPAGIGRSAVLARTRELLAHCGVGTVDIRLAREECPAACLTTRLADELGAPATLSSPMSLNRLLTAVTERRGPLAVFLDDAQRIGPRRLPELVRLIEALTCAQVTFVCAVRTPFAASRTALDPLRHAGLVHEERLRPLSAPAVRRIVSDRLQAVPTPELLAAVRNASRGIPAFVHGAVDAHVHGDCVQVVDQHACLGANRSPRLWRAHPLAAGLRELGAPYWLVLKALSLLHPLSGPVPALIAEVVGLSEQRVREVLRALREAGVLRCGKGGTAWTFRVPLLATVLDACLGPFERRRISARAVTALWRGEASCADHNYLPKRLAGAGRLIDPERAASTLIERSAAARPDEGELADSWASAAARLVTDPARHAEVLHRHAVTCGLHLRFDSVAQSARTVLLAYPDQLTDDSLQEALILHVLGLAARDPAALRDLADDPPGPLTGRAAQHVVTRAAAFCLLDQWGRAYDELTRNSQLWTEAGGSTALFGTFLSAVVGAVLGRSVPTGCPGGQVDAVGTTADVLLIVARALDFFAELYEPWRPELPHRDRTRAELTLRAGLFGKWDEALVLARSSIAGAATSGRAGVPVTVPHTMAAIYVARGQLKRARTVIEAARSQHPLLSHVLAAPESELEATLGAHARSRACIERGLAHAAESGALLGTDMLLLRMTIAELHRGNLAAAQRCAARIEQIAQRLGTPGARRYHLLARVLVEHDAAAAAELVELAEELGRPFELACALGTIAASGLGDGKTVLRAYELFGDVDALIMRVRLRRLMRERGISVPGRATTVSENERLLATLVADGLTNAEIATVLGATSKSVEGRLTRLFQRTGLKSRAELATAALGGRFRRAS</sequence>
<name>A0A917KAB7_9PSEU</name>
<evidence type="ECO:0000259" key="2">
    <source>
        <dbReference type="PROSITE" id="PS50043"/>
    </source>
</evidence>
<evidence type="ECO:0000313" key="6">
    <source>
        <dbReference type="Proteomes" id="UP001500220"/>
    </source>
</evidence>
<evidence type="ECO:0000313" key="5">
    <source>
        <dbReference type="Proteomes" id="UP000597989"/>
    </source>
</evidence>
<dbReference type="EMBL" id="BAAAHC010000001">
    <property type="protein sequence ID" value="GAA0504166.1"/>
    <property type="molecule type" value="Genomic_DNA"/>
</dbReference>
<dbReference type="Gene3D" id="1.10.10.10">
    <property type="entry name" value="Winged helix-like DNA-binding domain superfamily/Winged helix DNA-binding domain"/>
    <property type="match status" value="1"/>
</dbReference>
<dbReference type="Pfam" id="PF13401">
    <property type="entry name" value="AAA_22"/>
    <property type="match status" value="1"/>
</dbReference>
<reference evidence="4" key="4">
    <citation type="submission" date="2020-09" db="EMBL/GenBank/DDBJ databases">
        <authorList>
            <person name="Sun Q."/>
            <person name="Zhou Y."/>
        </authorList>
    </citation>
    <scope>NUCLEOTIDE SEQUENCE</scope>
    <source>
        <strain evidence="4">CGMCC 4.7206</strain>
    </source>
</reference>
<dbReference type="GO" id="GO:0003677">
    <property type="term" value="F:DNA binding"/>
    <property type="evidence" value="ECO:0007669"/>
    <property type="project" value="InterPro"/>
</dbReference>
<dbReference type="AlphaFoldDB" id="A0A917KAB7"/>
<comment type="caution">
    <text evidence="4">The sequence shown here is derived from an EMBL/GenBank/DDBJ whole genome shotgun (WGS) entry which is preliminary data.</text>
</comment>
<feature type="region of interest" description="Disordered" evidence="1">
    <location>
        <begin position="1"/>
        <end position="22"/>
    </location>
</feature>
<reference evidence="4 5" key="2">
    <citation type="journal article" date="2014" name="Int. J. Syst. Evol. Microbiol.">
        <title>Complete genome sequence of Corynebacterium casei LMG S-19264T (=DSM 44701T), isolated from a smear-ripened cheese.</title>
        <authorList>
            <consortium name="US DOE Joint Genome Institute (JGI-PGF)"/>
            <person name="Walter F."/>
            <person name="Albersmeier A."/>
            <person name="Kalinowski J."/>
            <person name="Ruckert C."/>
        </authorList>
    </citation>
    <scope>NUCLEOTIDE SEQUENCE [LARGE SCALE GENOMIC DNA]</scope>
    <source>
        <strain evidence="4 5">CGMCC 4.7206</strain>
    </source>
</reference>